<feature type="compositionally biased region" description="Basic and acidic residues" evidence="6">
    <location>
        <begin position="228"/>
        <end position="242"/>
    </location>
</feature>
<feature type="region of interest" description="Disordered" evidence="6">
    <location>
        <begin position="1"/>
        <end position="22"/>
    </location>
</feature>
<sequence>MQLRQALRLPTQSDNQQNLQARSGTRPVAFVFPCRSIPSSLVLSFPDTAAQPRRLGLSTDSPIHGSALRVPQKPTTAATRLFTRRRGSSNSETWSATLKITLRRTRGGPGLHGSACEPKSCPASILTLLNLAVHSHDTTPTPTPFQIMGRLSDHTLAGWCVTLALKDVRTDLGKSKTQPKQNTEKRSDPSFERPAKRQKQHDEVRSPFFPLKPSQKPRNDSIENSSEDEPRKKPTPEFHDLTQDGSQADTIDFASTTSTGKPSATSGLPEYRNSMPKNLSANRRIRRSRGPNPKISSQNGDVSISSVDHIANVAAFSGTSPDVLGRDPSPARIVSDILPYSPKLVITDQPKTKRMRLSAERRSTDVDSEDELAKPGLHVHQPLGKKANNFSGISRPGKHRGDISRTQFMPSKPGTKGRKAASKPPAMHDVSIVSAASGRSQYPLPNQREHIINLHFEESVAEASYVTGGMTRRLAWLDIHRAKVQSMYHSATHSRFVVIKRSTTNDSPGGGNLVIQFKDIEHVPAFMCWLCATSAIKPTEKSPGDLEKQFDNVFKETRKYIDSLGTNPTTAKLPASSPPDKGQLRSRVPTLLRDPFYPPTEKLKDKMQGPIAEVPELPGREDDSTSVVTRSQRPETQRPETQRTRRASPPPLLSEKTPDRWTSLNPDWDKYWHRSLVYPATGKDRATVDRDDILRLDEGEFLNDNLISFYFRYLQVGLQRERPEILQKVHFFNTFFFAKLRSTRGNINYDGVKSWTARVDLLSYKYIVVPVNENMHWYLAIIYNAPRMLAEGLEREASAGTDAIDVEEPATVTTPKTSPVERAFETISLDDGVTKQTAVSQSSSGTIDIPAPSSPTQPSNGTTFKGSKRKSLGGAQRFSPEEPKIITLDSLGGGHSVTCRHLKDYLVEEARHKKNIDLVKIPGGMTAKKIPEQDNYCDCGVFLLGYMEEFLKDPDEAVRRILQKEELEWNIQPSRIRAKVRDLVFNLQSEQEARLEKEKERRRLRKIKDPAMSSGPSAAPSSQSSPREPPPSSKTPPVKPWASSPLRNNVGSKAVLALQQVMAIPPSPRTSSSPIKPVRHGTPRFDEVPQFIHPLEVDLGTKSSLSGGEAVQSARSSPQGGSQVPVDLTTETPTNSIPSPSKQRSEPIFIQKLSSSPLIAHSPTAERRGLKRDRPISPEVTFISAGTTKPGIVQPHNLQPSQDVLPSIESDRSTTSGPQYDGIDRSHRIPS</sequence>
<feature type="compositionally biased region" description="Polar residues" evidence="6">
    <location>
        <begin position="1113"/>
        <end position="1122"/>
    </location>
</feature>
<evidence type="ECO:0000256" key="2">
    <source>
        <dbReference type="ARBA" id="ARBA00022553"/>
    </source>
</evidence>
<reference evidence="8 9" key="1">
    <citation type="submission" date="2015-09" db="EMBL/GenBank/DDBJ databases">
        <title>Draft genome of a European isolate of the apple canker pathogen Neonectria ditissima.</title>
        <authorList>
            <person name="Gomez-Cortecero A."/>
            <person name="Harrison R.J."/>
            <person name="Armitage A.D."/>
        </authorList>
    </citation>
    <scope>NUCLEOTIDE SEQUENCE [LARGE SCALE GENOMIC DNA]</scope>
    <source>
        <strain evidence="8 9">R09/05</strain>
    </source>
</reference>
<organism evidence="8 9">
    <name type="scientific">Neonectria ditissima</name>
    <dbReference type="NCBI Taxonomy" id="78410"/>
    <lineage>
        <taxon>Eukaryota</taxon>
        <taxon>Fungi</taxon>
        <taxon>Dikarya</taxon>
        <taxon>Ascomycota</taxon>
        <taxon>Pezizomycotina</taxon>
        <taxon>Sordariomycetes</taxon>
        <taxon>Hypocreomycetidae</taxon>
        <taxon>Hypocreales</taxon>
        <taxon>Nectriaceae</taxon>
        <taxon>Neonectria</taxon>
    </lineage>
</organism>
<feature type="region of interest" description="Disordered" evidence="6">
    <location>
        <begin position="800"/>
        <end position="819"/>
    </location>
</feature>
<feature type="compositionally biased region" description="Basic and acidic residues" evidence="6">
    <location>
        <begin position="632"/>
        <end position="643"/>
    </location>
</feature>
<dbReference type="GO" id="GO:0016926">
    <property type="term" value="P:protein desumoylation"/>
    <property type="evidence" value="ECO:0007669"/>
    <property type="project" value="TreeGrafter"/>
</dbReference>
<protein>
    <recommendedName>
        <fullName evidence="7">Ubiquitin-like protease family profile domain-containing protein</fullName>
    </recommendedName>
</protein>
<dbReference type="GO" id="GO:0005634">
    <property type="term" value="C:nucleus"/>
    <property type="evidence" value="ECO:0007669"/>
    <property type="project" value="TreeGrafter"/>
</dbReference>
<keyword evidence="9" id="KW-1185">Reference proteome</keyword>
<feature type="compositionally biased region" description="Polar residues" evidence="6">
    <location>
        <begin position="10"/>
        <end position="22"/>
    </location>
</feature>
<dbReference type="Proteomes" id="UP000050424">
    <property type="component" value="Unassembled WGS sequence"/>
</dbReference>
<dbReference type="OrthoDB" id="442460at2759"/>
<evidence type="ECO:0000256" key="6">
    <source>
        <dbReference type="SAM" id="MobiDB-lite"/>
    </source>
</evidence>
<keyword evidence="5" id="KW-0378">Hydrolase</keyword>
<feature type="compositionally biased region" description="Polar residues" evidence="6">
    <location>
        <begin position="1129"/>
        <end position="1142"/>
    </location>
</feature>
<proteinExistence type="inferred from homology"/>
<feature type="region of interest" description="Disordered" evidence="6">
    <location>
        <begin position="1099"/>
        <end position="1231"/>
    </location>
</feature>
<feature type="region of interest" description="Disordered" evidence="6">
    <location>
        <begin position="1064"/>
        <end position="1085"/>
    </location>
</feature>
<evidence type="ECO:0000256" key="1">
    <source>
        <dbReference type="ARBA" id="ARBA00005234"/>
    </source>
</evidence>
<dbReference type="InterPro" id="IPR051947">
    <property type="entry name" value="Sentrin-specific_protease"/>
</dbReference>
<feature type="compositionally biased region" description="Basic and acidic residues" evidence="6">
    <location>
        <begin position="1164"/>
        <end position="1176"/>
    </location>
</feature>
<dbReference type="AlphaFoldDB" id="A0A0P7B1K9"/>
<evidence type="ECO:0000313" key="8">
    <source>
        <dbReference type="EMBL" id="KPM35208.1"/>
    </source>
</evidence>
<evidence type="ECO:0000313" key="9">
    <source>
        <dbReference type="Proteomes" id="UP000050424"/>
    </source>
</evidence>
<feature type="compositionally biased region" description="Basic and acidic residues" evidence="6">
    <location>
        <begin position="182"/>
        <end position="205"/>
    </location>
</feature>
<keyword evidence="4" id="KW-0833">Ubl conjugation pathway</keyword>
<dbReference type="Pfam" id="PF02902">
    <property type="entry name" value="Peptidase_C48"/>
    <property type="match status" value="1"/>
</dbReference>
<dbReference type="EMBL" id="LKCW01000267">
    <property type="protein sequence ID" value="KPM35208.1"/>
    <property type="molecule type" value="Genomic_DNA"/>
</dbReference>
<name>A0A0P7B1K9_9HYPO</name>
<evidence type="ECO:0000256" key="4">
    <source>
        <dbReference type="ARBA" id="ARBA00022786"/>
    </source>
</evidence>
<feature type="compositionally biased region" description="Low complexity" evidence="6">
    <location>
        <begin position="1010"/>
        <end position="1026"/>
    </location>
</feature>
<dbReference type="Gene3D" id="3.40.395.10">
    <property type="entry name" value="Adenoviral Proteinase, Chain A"/>
    <property type="match status" value="1"/>
</dbReference>
<dbReference type="GO" id="GO:0005737">
    <property type="term" value="C:cytoplasm"/>
    <property type="evidence" value="ECO:0007669"/>
    <property type="project" value="TreeGrafter"/>
</dbReference>
<dbReference type="PANTHER" id="PTHR46896:SF3">
    <property type="entry name" value="FI06413P-RELATED"/>
    <property type="match status" value="1"/>
</dbReference>
<feature type="region of interest" description="Disordered" evidence="6">
    <location>
        <begin position="839"/>
        <end position="879"/>
    </location>
</feature>
<comment type="similarity">
    <text evidence="1">Belongs to the peptidase C48 family.</text>
</comment>
<feature type="domain" description="Ubiquitin-like protease family profile" evidence="7">
    <location>
        <begin position="686"/>
        <end position="950"/>
    </location>
</feature>
<dbReference type="GO" id="GO:0006508">
    <property type="term" value="P:proteolysis"/>
    <property type="evidence" value="ECO:0007669"/>
    <property type="project" value="UniProtKB-KW"/>
</dbReference>
<keyword evidence="2" id="KW-0597">Phosphoprotein</keyword>
<evidence type="ECO:0000259" key="7">
    <source>
        <dbReference type="PROSITE" id="PS50600"/>
    </source>
</evidence>
<feature type="region of interest" description="Disordered" evidence="6">
    <location>
        <begin position="172"/>
        <end position="301"/>
    </location>
</feature>
<feature type="compositionally biased region" description="Polar residues" evidence="6">
    <location>
        <begin position="243"/>
        <end position="266"/>
    </location>
</feature>
<dbReference type="Pfam" id="PF25424">
    <property type="entry name" value="PH_35"/>
    <property type="match status" value="1"/>
</dbReference>
<feature type="region of interest" description="Disordered" evidence="6">
    <location>
        <begin position="994"/>
        <end position="1046"/>
    </location>
</feature>
<feature type="compositionally biased region" description="Polar residues" evidence="6">
    <location>
        <begin position="854"/>
        <end position="865"/>
    </location>
</feature>
<feature type="region of interest" description="Disordered" evidence="6">
    <location>
        <begin position="352"/>
        <end position="371"/>
    </location>
</feature>
<comment type="caution">
    <text evidence="8">The sequence shown here is derived from an EMBL/GenBank/DDBJ whole genome shotgun (WGS) entry which is preliminary data.</text>
</comment>
<evidence type="ECO:0000256" key="5">
    <source>
        <dbReference type="ARBA" id="ARBA00022801"/>
    </source>
</evidence>
<feature type="compositionally biased region" description="Pro residues" evidence="6">
    <location>
        <begin position="1027"/>
        <end position="1039"/>
    </location>
</feature>
<evidence type="ECO:0000256" key="3">
    <source>
        <dbReference type="ARBA" id="ARBA00022670"/>
    </source>
</evidence>
<feature type="compositionally biased region" description="Basic and acidic residues" evidence="6">
    <location>
        <begin position="1222"/>
        <end position="1231"/>
    </location>
</feature>
<dbReference type="InterPro" id="IPR003653">
    <property type="entry name" value="Peptidase_C48_C"/>
</dbReference>
<feature type="region of interest" description="Disordered" evidence="6">
    <location>
        <begin position="381"/>
        <end position="426"/>
    </location>
</feature>
<dbReference type="InterPro" id="IPR038765">
    <property type="entry name" value="Papain-like_cys_pep_sf"/>
</dbReference>
<keyword evidence="3" id="KW-0645">Protease</keyword>
<dbReference type="GO" id="GO:0070139">
    <property type="term" value="F:SUMO-specific endopeptidase activity"/>
    <property type="evidence" value="ECO:0007669"/>
    <property type="project" value="TreeGrafter"/>
</dbReference>
<dbReference type="PANTHER" id="PTHR46896">
    <property type="entry name" value="SENTRIN-SPECIFIC PROTEASE"/>
    <property type="match status" value="1"/>
</dbReference>
<dbReference type="SUPFAM" id="SSF54001">
    <property type="entry name" value="Cysteine proteinases"/>
    <property type="match status" value="1"/>
</dbReference>
<gene>
    <name evidence="8" type="ORF">AK830_g11364</name>
</gene>
<dbReference type="InterPro" id="IPR057501">
    <property type="entry name" value="DeUb_enz_PH"/>
</dbReference>
<dbReference type="STRING" id="78410.A0A0P7B1K9"/>
<dbReference type="PROSITE" id="PS50600">
    <property type="entry name" value="ULP_PROTEASE"/>
    <property type="match status" value="1"/>
</dbReference>
<feature type="region of interest" description="Disordered" evidence="6">
    <location>
        <begin position="564"/>
        <end position="659"/>
    </location>
</feature>
<accession>A0A0P7B1K9</accession>